<dbReference type="InterPro" id="IPR007867">
    <property type="entry name" value="GMC_OxRtase_C"/>
</dbReference>
<dbReference type="SUPFAM" id="SSF54373">
    <property type="entry name" value="FAD-linked reductases, C-terminal domain"/>
    <property type="match status" value="1"/>
</dbReference>
<evidence type="ECO:0000256" key="2">
    <source>
        <dbReference type="ARBA" id="ARBA00010790"/>
    </source>
</evidence>
<organism evidence="7 8">
    <name type="scientific">Hyalella azteca</name>
    <name type="common">Amphipod</name>
    <dbReference type="NCBI Taxonomy" id="294128"/>
    <lineage>
        <taxon>Eukaryota</taxon>
        <taxon>Metazoa</taxon>
        <taxon>Ecdysozoa</taxon>
        <taxon>Arthropoda</taxon>
        <taxon>Crustacea</taxon>
        <taxon>Multicrustacea</taxon>
        <taxon>Malacostraca</taxon>
        <taxon>Eumalacostraca</taxon>
        <taxon>Peracarida</taxon>
        <taxon>Amphipoda</taxon>
        <taxon>Senticaudata</taxon>
        <taxon>Talitrida</taxon>
        <taxon>Talitroidea</taxon>
        <taxon>Hyalellidae</taxon>
        <taxon>Hyalella</taxon>
    </lineage>
</organism>
<evidence type="ECO:0000259" key="6">
    <source>
        <dbReference type="PROSITE" id="PS00624"/>
    </source>
</evidence>
<comment type="cofactor">
    <cofactor evidence="1 5">
        <name>FAD</name>
        <dbReference type="ChEBI" id="CHEBI:57692"/>
    </cofactor>
</comment>
<dbReference type="Pfam" id="PF05199">
    <property type="entry name" value="GMC_oxred_C"/>
    <property type="match status" value="1"/>
</dbReference>
<dbReference type="InterPro" id="IPR036188">
    <property type="entry name" value="FAD/NAD-bd_sf"/>
</dbReference>
<dbReference type="PROSITE" id="PS00624">
    <property type="entry name" value="GMC_OXRED_2"/>
    <property type="match status" value="1"/>
</dbReference>
<evidence type="ECO:0000256" key="4">
    <source>
        <dbReference type="ARBA" id="ARBA00022827"/>
    </source>
</evidence>
<reference evidence="8" key="1">
    <citation type="submission" date="2025-08" db="UniProtKB">
        <authorList>
            <consortium name="RefSeq"/>
        </authorList>
    </citation>
    <scope>IDENTIFICATION</scope>
    <source>
        <tissue evidence="8">Whole organism</tissue>
    </source>
</reference>
<dbReference type="OMA" id="HYVTISA"/>
<evidence type="ECO:0000256" key="3">
    <source>
        <dbReference type="ARBA" id="ARBA00022630"/>
    </source>
</evidence>
<sequence length="594" mass="64797">MFIMYFLSNFVSNLTSDMTGLISVVTAYVRTAAIFFLGTYSYENSDLPIEELYDFVVVGSGSAGSAVAARLCEVRGWSVLLLESGGTTPPEAMVPGYNPFVILHGVQPMWGYKSEPQKHACKNYAGHQIPIPRGRTVGGSSAVNFLMHVRGNRRDFDRWAALGNPGWDYDSVLPYFKKLETYRGEVTNLTAPYHGYSGPVVVEGKAWGTDVMKAFLKAGKELGFPTIDPNAFTQIGVRRCHMAHVTKVLFNHDKRAVGVHYMKNGRQHLARVRREVVLSAGAIGSPHLLLLSGVGDKKHLRQFRIPVVAHVPGVGQNLQDHPGIFGLTWTVDPGRATTFGRHLSMAAATKFAYHRQGPLTSPFGPEGNAWFSFGYKNDPEWPDAQLVIVSITPALDSGLLISDTLGYDKEFSRRYFGPLAGQEGINMGPYVTVPRSRGSITLRSADPKHHPVIDPNYLSHPEDVEILVKGIKLALAVGNTTAFKQGLGAKFHDMVLPGCEAEAYGSDHYWACFARHMVSTVYHPVGTCKMAPASDPMGVVDHALRVRGVSGLRVADASIMPVIVAGNTNAAAIMIGEKAADIIKQDWLITIPLL</sequence>
<dbReference type="GO" id="GO:0050660">
    <property type="term" value="F:flavin adenine dinucleotide binding"/>
    <property type="evidence" value="ECO:0007669"/>
    <property type="project" value="InterPro"/>
</dbReference>
<evidence type="ECO:0000313" key="8">
    <source>
        <dbReference type="RefSeq" id="XP_047736564.1"/>
    </source>
</evidence>
<dbReference type="OrthoDB" id="269227at2759"/>
<keyword evidence="3" id="KW-0285">Flavoprotein</keyword>
<dbReference type="Gene3D" id="3.50.50.60">
    <property type="entry name" value="FAD/NAD(P)-binding domain"/>
    <property type="match status" value="2"/>
</dbReference>
<comment type="similarity">
    <text evidence="2">Belongs to the GMC oxidoreductase family.</text>
</comment>
<accession>A0A979FJX1</accession>
<evidence type="ECO:0000256" key="5">
    <source>
        <dbReference type="PIRSR" id="PIRSR000137-2"/>
    </source>
</evidence>
<dbReference type="Gene3D" id="3.30.560.10">
    <property type="entry name" value="Glucose Oxidase, domain 3"/>
    <property type="match status" value="1"/>
</dbReference>
<dbReference type="Proteomes" id="UP000694843">
    <property type="component" value="Unplaced"/>
</dbReference>
<dbReference type="Pfam" id="PF00732">
    <property type="entry name" value="GMC_oxred_N"/>
    <property type="match status" value="2"/>
</dbReference>
<keyword evidence="7" id="KW-1185">Reference proteome</keyword>
<dbReference type="InterPro" id="IPR000172">
    <property type="entry name" value="GMC_OxRdtase_N"/>
</dbReference>
<name>A0A979FJX1_HYAAZ</name>
<evidence type="ECO:0000256" key="1">
    <source>
        <dbReference type="ARBA" id="ARBA00001974"/>
    </source>
</evidence>
<dbReference type="SUPFAM" id="SSF51905">
    <property type="entry name" value="FAD/NAD(P)-binding domain"/>
    <property type="match status" value="1"/>
</dbReference>
<protein>
    <submittedName>
        <fullName evidence="8">Glucose dehydrogenase [FAD, quinone]</fullName>
    </submittedName>
</protein>
<dbReference type="RefSeq" id="XP_047736564.1">
    <property type="nucleotide sequence ID" value="XM_047880608.1"/>
</dbReference>
<dbReference type="AlphaFoldDB" id="A0A979FJX1"/>
<dbReference type="KEGG" id="hazt:108681663"/>
<dbReference type="PANTHER" id="PTHR11552">
    <property type="entry name" value="GLUCOSE-METHANOL-CHOLINE GMC OXIDOREDUCTASE"/>
    <property type="match status" value="1"/>
</dbReference>
<gene>
    <name evidence="8" type="primary">LOC108681663</name>
</gene>
<dbReference type="PANTHER" id="PTHR11552:SF147">
    <property type="entry name" value="CHOLINE DEHYDROGENASE, MITOCHONDRIAL"/>
    <property type="match status" value="1"/>
</dbReference>
<feature type="binding site" evidence="5">
    <location>
        <position position="245"/>
    </location>
    <ligand>
        <name>FAD</name>
        <dbReference type="ChEBI" id="CHEBI:57692"/>
    </ligand>
</feature>
<proteinExistence type="inferred from homology"/>
<feature type="domain" description="Glucose-methanol-choline oxidoreductase N-terminal" evidence="6">
    <location>
        <begin position="281"/>
        <end position="295"/>
    </location>
</feature>
<dbReference type="InterPro" id="IPR012132">
    <property type="entry name" value="GMC_OxRdtase"/>
</dbReference>
<keyword evidence="4 5" id="KW-0274">FAD</keyword>
<evidence type="ECO:0000313" key="7">
    <source>
        <dbReference type="Proteomes" id="UP000694843"/>
    </source>
</evidence>
<dbReference type="GO" id="GO:0016614">
    <property type="term" value="F:oxidoreductase activity, acting on CH-OH group of donors"/>
    <property type="evidence" value="ECO:0007669"/>
    <property type="project" value="InterPro"/>
</dbReference>
<dbReference type="PIRSF" id="PIRSF000137">
    <property type="entry name" value="Alcohol_oxidase"/>
    <property type="match status" value="1"/>
</dbReference>
<dbReference type="GeneID" id="108681663"/>